<protein>
    <recommendedName>
        <fullName evidence="3">F-box domain-containing protein</fullName>
    </recommendedName>
</protein>
<accession>A0ABR3G257</accession>
<reference evidence="1 2" key="1">
    <citation type="submission" date="2024-02" db="EMBL/GenBank/DDBJ databases">
        <title>A draft genome for the cacao thread blight pathogen Marasmius crinis-equi.</title>
        <authorList>
            <person name="Cohen S.P."/>
            <person name="Baruah I.K."/>
            <person name="Amoako-Attah I."/>
            <person name="Bukari Y."/>
            <person name="Meinhardt L.W."/>
            <person name="Bailey B.A."/>
        </authorList>
    </citation>
    <scope>NUCLEOTIDE SEQUENCE [LARGE SCALE GENOMIC DNA]</scope>
    <source>
        <strain evidence="1 2">GH-76</strain>
    </source>
</reference>
<dbReference type="SUPFAM" id="SSF52047">
    <property type="entry name" value="RNI-like"/>
    <property type="match status" value="1"/>
</dbReference>
<gene>
    <name evidence="1" type="ORF">V5O48_000155</name>
</gene>
<sequence>MSTVVLPFDILECIITKFNPIHDHKTLAACCLVNRDCNELASSRLYYRLEISVGDSEAVLAKKSHMLSSACLPHNCHRVKDLSFRGQLRPNQRRTHLKHELVINAVRKFKRLETLIISIPNLRAPVDDDADELSLDTMIEITKLLNNWTRLRRLAINHVIERIELGQRGVWIDGFLPSSLQELAVFNASVANLSKMPDEVAQGLTKLHFGVGVFHGYSLPATFSASVHKFRHLKLLSIGVLNPAANTDIFQSVAELPHLERLALDYACRGYSFPPKSDDMATNFRPPHRLKSFILRIRAFCICKFEMDVPVVSRWIKHIISLSAIEELTLRPTKYLVDDVINTIPKKSWDILIDHLADKQASSLRLLDLRIGIVRSIALGRLFRKCFQLQELVAATSRGSLATLKRQSQMLRLAKVHFELRTNKTDRRRSKFGLDEVTDIMRNAHLRRLIINDAEWVASWELGAKETPNYVICQS</sequence>
<evidence type="ECO:0000313" key="2">
    <source>
        <dbReference type="Proteomes" id="UP001465976"/>
    </source>
</evidence>
<dbReference type="Gene3D" id="3.80.10.10">
    <property type="entry name" value="Ribonuclease Inhibitor"/>
    <property type="match status" value="1"/>
</dbReference>
<keyword evidence="2" id="KW-1185">Reference proteome</keyword>
<dbReference type="Proteomes" id="UP001465976">
    <property type="component" value="Unassembled WGS sequence"/>
</dbReference>
<dbReference type="EMBL" id="JBAHYK010000002">
    <property type="protein sequence ID" value="KAL0581925.1"/>
    <property type="molecule type" value="Genomic_DNA"/>
</dbReference>
<evidence type="ECO:0000313" key="1">
    <source>
        <dbReference type="EMBL" id="KAL0581925.1"/>
    </source>
</evidence>
<name>A0ABR3G257_9AGAR</name>
<dbReference type="InterPro" id="IPR032675">
    <property type="entry name" value="LRR_dom_sf"/>
</dbReference>
<proteinExistence type="predicted"/>
<organism evidence="1 2">
    <name type="scientific">Marasmius crinis-equi</name>
    <dbReference type="NCBI Taxonomy" id="585013"/>
    <lineage>
        <taxon>Eukaryota</taxon>
        <taxon>Fungi</taxon>
        <taxon>Dikarya</taxon>
        <taxon>Basidiomycota</taxon>
        <taxon>Agaricomycotina</taxon>
        <taxon>Agaricomycetes</taxon>
        <taxon>Agaricomycetidae</taxon>
        <taxon>Agaricales</taxon>
        <taxon>Marasmiineae</taxon>
        <taxon>Marasmiaceae</taxon>
        <taxon>Marasmius</taxon>
    </lineage>
</organism>
<comment type="caution">
    <text evidence="1">The sequence shown here is derived from an EMBL/GenBank/DDBJ whole genome shotgun (WGS) entry which is preliminary data.</text>
</comment>
<evidence type="ECO:0008006" key="3">
    <source>
        <dbReference type="Google" id="ProtNLM"/>
    </source>
</evidence>